<reference evidence="2 3" key="1">
    <citation type="submission" date="2016-08" db="EMBL/GenBank/DDBJ databases">
        <title>A Parts List for Fungal Cellulosomes Revealed by Comparative Genomics.</title>
        <authorList>
            <consortium name="DOE Joint Genome Institute"/>
            <person name="Haitjema C.H."/>
            <person name="Gilmore S.P."/>
            <person name="Henske J.K."/>
            <person name="Solomon K.V."/>
            <person name="De Groot R."/>
            <person name="Kuo A."/>
            <person name="Mondo S.J."/>
            <person name="Salamov A.A."/>
            <person name="Labutti K."/>
            <person name="Zhao Z."/>
            <person name="Chiniquy J."/>
            <person name="Barry K."/>
            <person name="Brewer H.M."/>
            <person name="Purvine S.O."/>
            <person name="Wright A.T."/>
            <person name="Boxma B."/>
            <person name="Van Alen T."/>
            <person name="Hackstein J.H."/>
            <person name="Baker S.E."/>
            <person name="Grigoriev I.V."/>
            <person name="O'Malley M.A."/>
        </authorList>
    </citation>
    <scope>NUCLEOTIDE SEQUENCE [LARGE SCALE GENOMIC DNA]</scope>
    <source>
        <strain evidence="2 3">G1</strain>
    </source>
</reference>
<dbReference type="Proteomes" id="UP000193920">
    <property type="component" value="Unassembled WGS sequence"/>
</dbReference>
<organism evidence="2 3">
    <name type="scientific">Neocallimastix californiae</name>
    <dbReference type="NCBI Taxonomy" id="1754190"/>
    <lineage>
        <taxon>Eukaryota</taxon>
        <taxon>Fungi</taxon>
        <taxon>Fungi incertae sedis</taxon>
        <taxon>Chytridiomycota</taxon>
        <taxon>Chytridiomycota incertae sedis</taxon>
        <taxon>Neocallimastigomycetes</taxon>
        <taxon>Neocallimastigales</taxon>
        <taxon>Neocallimastigaceae</taxon>
        <taxon>Neocallimastix</taxon>
    </lineage>
</organism>
<dbReference type="SUPFAM" id="SSF48371">
    <property type="entry name" value="ARM repeat"/>
    <property type="match status" value="1"/>
</dbReference>
<gene>
    <name evidence="2" type="ORF">LY90DRAFT_157114</name>
</gene>
<dbReference type="EMBL" id="MCOG01000003">
    <property type="protein sequence ID" value="ORY85815.1"/>
    <property type="molecule type" value="Genomic_DNA"/>
</dbReference>
<feature type="region of interest" description="Disordered" evidence="1">
    <location>
        <begin position="1"/>
        <end position="24"/>
    </location>
</feature>
<dbReference type="PANTHER" id="PTHR34258:SF1">
    <property type="entry name" value="ARMADILLO-LIKE HELICAL DOMAIN CONTAINING PROTEIN 1"/>
    <property type="match status" value="1"/>
</dbReference>
<dbReference type="OrthoDB" id="278163at2759"/>
<sequence length="521" mass="59506">MIKNKTKSKENRTPNKKQQNNVDSKINGSYLKKYSFSNKNVESLPPIKQNITGSKSNQTYYFLKLSRTWDKGNRTVRQRILKDFIKNNKNKTGPQLERELFYGASLFLTRLTAWLRLTYLLGNDILLLLQAIDIFISATSGHRFLTEFLEIGGVLTALEILCISQVKEEEKTEVLKILGHIANSGRQYKEFICESYGVRAIADCLARSKSEVTQDYAKNLLYQLGVGNPKYLIQVYKSLMSILISPTVTVSSQQMSSQALRMLLPSIPVIHPSIVEAVSSLLKSKYIQIQYEGYEILLELMKKPNLQDVIIKYLCEILKIITDTIDDNNDDTEKKWKDESVDNQESDDSNPSLINSKGSMDTTLHINIQQSYASKLLGVIAVQSDILAEKMINNQVISGLLCVIANITHPESQKNAAQTLIYLLEKFPKVKLELQNKIGKNFIDLIDHRPDTFYREINKDQIIFLKKNKIVIGHTSRNDSIKSRRKSSIIKGSEVFPFNDENDKNKSNELMNKIVEDNYEE</sequence>
<dbReference type="InterPro" id="IPR041090">
    <property type="entry name" value="DUF5578"/>
</dbReference>
<proteinExistence type="predicted"/>
<dbReference type="InterPro" id="IPR016024">
    <property type="entry name" value="ARM-type_fold"/>
</dbReference>
<dbReference type="AlphaFoldDB" id="A0A1Y2FSX5"/>
<feature type="compositionally biased region" description="Basic and acidic residues" evidence="1">
    <location>
        <begin position="331"/>
        <end position="340"/>
    </location>
</feature>
<evidence type="ECO:0008006" key="4">
    <source>
        <dbReference type="Google" id="ProtNLM"/>
    </source>
</evidence>
<dbReference type="Pfam" id="PF17741">
    <property type="entry name" value="DUF5578"/>
    <property type="match status" value="1"/>
</dbReference>
<evidence type="ECO:0000313" key="3">
    <source>
        <dbReference type="Proteomes" id="UP000193920"/>
    </source>
</evidence>
<evidence type="ECO:0000313" key="2">
    <source>
        <dbReference type="EMBL" id="ORY85815.1"/>
    </source>
</evidence>
<evidence type="ECO:0000256" key="1">
    <source>
        <dbReference type="SAM" id="MobiDB-lite"/>
    </source>
</evidence>
<protein>
    <recommendedName>
        <fullName evidence="4">ARM repeat-containing protein</fullName>
    </recommendedName>
</protein>
<feature type="region of interest" description="Disordered" evidence="1">
    <location>
        <begin position="500"/>
        <end position="521"/>
    </location>
</feature>
<dbReference type="STRING" id="1754190.A0A1Y2FSX5"/>
<feature type="region of interest" description="Disordered" evidence="1">
    <location>
        <begin position="329"/>
        <end position="354"/>
    </location>
</feature>
<dbReference type="PANTHER" id="PTHR34258">
    <property type="entry name" value="ARMADILLO-LIKE HELICAL DOMAIN CONTAINING PROTEIN 1"/>
    <property type="match status" value="1"/>
</dbReference>
<comment type="caution">
    <text evidence="2">The sequence shown here is derived from an EMBL/GenBank/DDBJ whole genome shotgun (WGS) entry which is preliminary data.</text>
</comment>
<dbReference type="Gene3D" id="1.25.10.10">
    <property type="entry name" value="Leucine-rich Repeat Variant"/>
    <property type="match status" value="1"/>
</dbReference>
<accession>A0A1Y2FSX5</accession>
<keyword evidence="3" id="KW-1185">Reference proteome</keyword>
<dbReference type="InterPro" id="IPR011989">
    <property type="entry name" value="ARM-like"/>
</dbReference>
<name>A0A1Y2FSX5_9FUNG</name>